<gene>
    <name evidence="3" type="ORF">NDES1114_LOCUS809</name>
</gene>
<keyword evidence="1" id="KW-0812">Transmembrane</keyword>
<evidence type="ECO:0000313" key="3">
    <source>
        <dbReference type="EMBL" id="CAD9089128.1"/>
    </source>
</evidence>
<organism evidence="3">
    <name type="scientific">Neobodo designis</name>
    <name type="common">Flagellated protozoan</name>
    <name type="synonym">Bodo designis</name>
    <dbReference type="NCBI Taxonomy" id="312471"/>
    <lineage>
        <taxon>Eukaryota</taxon>
        <taxon>Discoba</taxon>
        <taxon>Euglenozoa</taxon>
        <taxon>Kinetoplastea</taxon>
        <taxon>Metakinetoplastina</taxon>
        <taxon>Neobodonida</taxon>
        <taxon>Neobodo</taxon>
    </lineage>
</organism>
<dbReference type="InterPro" id="IPR001202">
    <property type="entry name" value="WW_dom"/>
</dbReference>
<dbReference type="InterPro" id="IPR009688">
    <property type="entry name" value="FAM210A/B-like_dom"/>
</dbReference>
<dbReference type="SUPFAM" id="SSF51045">
    <property type="entry name" value="WW domain"/>
    <property type="match status" value="1"/>
</dbReference>
<dbReference type="GO" id="GO:0005739">
    <property type="term" value="C:mitochondrion"/>
    <property type="evidence" value="ECO:0007669"/>
    <property type="project" value="TreeGrafter"/>
</dbReference>
<dbReference type="EMBL" id="HBGF01001177">
    <property type="protein sequence ID" value="CAD9089128.1"/>
    <property type="molecule type" value="Transcribed_RNA"/>
</dbReference>
<dbReference type="AlphaFoldDB" id="A0A7S1PJZ6"/>
<dbReference type="PANTHER" id="PTHR21377:SF0">
    <property type="entry name" value="PROTEIN FAM210B, MITOCHONDRIAL"/>
    <property type="match status" value="1"/>
</dbReference>
<dbReference type="PROSITE" id="PS50020">
    <property type="entry name" value="WW_DOMAIN_2"/>
    <property type="match status" value="1"/>
</dbReference>
<dbReference type="InterPro" id="IPR045866">
    <property type="entry name" value="FAM210A/B-like"/>
</dbReference>
<reference evidence="3" key="1">
    <citation type="submission" date="2021-01" db="EMBL/GenBank/DDBJ databases">
        <authorList>
            <person name="Corre E."/>
            <person name="Pelletier E."/>
            <person name="Niang G."/>
            <person name="Scheremetjew M."/>
            <person name="Finn R."/>
            <person name="Kale V."/>
            <person name="Holt S."/>
            <person name="Cochrane G."/>
            <person name="Meng A."/>
            <person name="Brown T."/>
            <person name="Cohen L."/>
        </authorList>
    </citation>
    <scope>NUCLEOTIDE SEQUENCE</scope>
    <source>
        <strain evidence="3">CCAP 1951/1</strain>
    </source>
</reference>
<dbReference type="Pfam" id="PF06916">
    <property type="entry name" value="FAM210A-B_dom"/>
    <property type="match status" value="1"/>
</dbReference>
<sequence>MLRRMAATSWPRCAVVGVSALPSSPCAVPAVGPSSSVRRVLSSESIDAARRLTNPNREYPATGEAPAPDANAARVMWREHWDLLERKPYYHNLVTNETTWRMPAGFPTRFTEFYSQLSEEHAHGMRTADHLNAAHAAATSGTPIPKRTLQQRLADYGPSGFALYFIIHFVGFLLCYALLAFGVDLGSVAHSLGFEVASSSAGTKGATIMGAIALNKLLVPLQILLTVALAPRLTPMLKYGWRRFYYFNH</sequence>
<protein>
    <recommendedName>
        <fullName evidence="2">WW domain-containing protein</fullName>
    </recommendedName>
</protein>
<feature type="domain" description="WW" evidence="2">
    <location>
        <begin position="77"/>
        <end position="105"/>
    </location>
</feature>
<proteinExistence type="predicted"/>
<evidence type="ECO:0000259" key="2">
    <source>
        <dbReference type="PROSITE" id="PS50020"/>
    </source>
</evidence>
<dbReference type="CDD" id="cd00201">
    <property type="entry name" value="WW"/>
    <property type="match status" value="1"/>
</dbReference>
<evidence type="ECO:0000256" key="1">
    <source>
        <dbReference type="SAM" id="Phobius"/>
    </source>
</evidence>
<keyword evidence="1" id="KW-0472">Membrane</keyword>
<feature type="transmembrane region" description="Helical" evidence="1">
    <location>
        <begin position="161"/>
        <end position="185"/>
    </location>
</feature>
<dbReference type="Pfam" id="PF00397">
    <property type="entry name" value="WW"/>
    <property type="match status" value="1"/>
</dbReference>
<dbReference type="PANTHER" id="PTHR21377">
    <property type="entry name" value="PROTEIN FAM210B, MITOCHONDRIAL"/>
    <property type="match status" value="1"/>
</dbReference>
<keyword evidence="1" id="KW-1133">Transmembrane helix</keyword>
<accession>A0A7S1PJZ6</accession>
<dbReference type="Gene3D" id="2.20.70.10">
    <property type="match status" value="1"/>
</dbReference>
<feature type="transmembrane region" description="Helical" evidence="1">
    <location>
        <begin position="206"/>
        <end position="230"/>
    </location>
</feature>
<name>A0A7S1PJZ6_NEODS</name>
<dbReference type="InterPro" id="IPR036020">
    <property type="entry name" value="WW_dom_sf"/>
</dbReference>